<dbReference type="EC" id="6.3.4.25" evidence="6"/>
<dbReference type="EMBL" id="MT028492">
    <property type="protein sequence ID" value="QIG66088.1"/>
    <property type="molecule type" value="Genomic_DNA"/>
</dbReference>
<feature type="binding site" evidence="6">
    <location>
        <position position="55"/>
    </location>
    <ligand>
        <name>ATP</name>
        <dbReference type="ChEBI" id="CHEBI:30616"/>
    </ligand>
</feature>
<feature type="binding site" evidence="6">
    <location>
        <position position="21"/>
    </location>
    <ligand>
        <name>Mg(2+)</name>
        <dbReference type="ChEBI" id="CHEBI:18420"/>
    </ligand>
</feature>
<feature type="binding site" evidence="6">
    <location>
        <position position="141"/>
    </location>
    <ligand>
        <name>dGMP</name>
        <dbReference type="ChEBI" id="CHEBI:57673"/>
    </ligand>
</feature>
<evidence type="ECO:0000256" key="3">
    <source>
        <dbReference type="ARBA" id="ARBA00022741"/>
    </source>
</evidence>
<organism evidence="7 8">
    <name type="scientific">Ochrobactrum phage vB_OspP_OH</name>
    <dbReference type="NCBI Taxonomy" id="2712957"/>
    <lineage>
        <taxon>Viruses</taxon>
        <taxon>Duplodnaviria</taxon>
        <taxon>Heunggongvirae</taxon>
        <taxon>Uroviricota</taxon>
        <taxon>Caudoviricetes</taxon>
        <taxon>Wolominvirus</taxon>
        <taxon>Wolominvirus OH</taxon>
    </lineage>
</organism>
<dbReference type="SUPFAM" id="SSF52540">
    <property type="entry name" value="P-loop containing nucleoside triphosphate hydrolases"/>
    <property type="match status" value="1"/>
</dbReference>
<dbReference type="Gene3D" id="3.40.440.10">
    <property type="entry name" value="Adenylosuccinate Synthetase, subunit A, domain 1"/>
    <property type="match status" value="1"/>
</dbReference>
<accession>A0A6G6XYM0</accession>
<evidence type="ECO:0000256" key="4">
    <source>
        <dbReference type="ARBA" id="ARBA00022755"/>
    </source>
</evidence>
<dbReference type="InterPro" id="IPR042109">
    <property type="entry name" value="Adenylosuccinate_synth_dom1"/>
</dbReference>
<comment type="function">
    <text evidence="6">Involved in the synthesis of the atypical nucleotide dZTP (2-amino-2'-deoxyadenosine-5'-triphosphate). Catalyzes the condensation of aspartate with deoxyguanylate into dSMP (N6-succino-2-amino-2'-deoxyadenylate), which undergoes defumarylation and phosphorylation respectively by host PurB and guanylate/nucleoside diphosphate kinases to give dZTP. dZTP is integrated into the viral genome instead of adenine by the viral DNA polymerase. This Z-base probably completely replaces adenosine and forms a triple bond to the opposite T-base. The resulting non-standard viral DNA is called Z-genome. The chemically modified DNA is probably harder for the host bacteria to digest with nucleases or restriction enzymes.</text>
</comment>
<keyword evidence="6" id="KW-0067">ATP-binding</keyword>
<dbReference type="PANTHER" id="PTHR11846">
    <property type="entry name" value="ADENYLOSUCCINATE SYNTHETASE"/>
    <property type="match status" value="1"/>
</dbReference>
<keyword evidence="2 6" id="KW-0479">Metal-binding</keyword>
<feature type="binding site" evidence="6">
    <location>
        <position position="194"/>
    </location>
    <ligand>
        <name>ATP</name>
        <dbReference type="ChEBI" id="CHEBI:30616"/>
    </ligand>
</feature>
<feature type="binding site" evidence="6">
    <location>
        <position position="274"/>
    </location>
    <ligand>
        <name>L-aspartate</name>
        <dbReference type="ChEBI" id="CHEBI:29991"/>
    </ligand>
</feature>
<feature type="binding site" evidence="6">
    <location>
        <position position="23"/>
    </location>
    <ligand>
        <name>ATP</name>
        <dbReference type="ChEBI" id="CHEBI:30616"/>
    </ligand>
</feature>
<feature type="binding site" evidence="6">
    <location>
        <position position="25"/>
    </location>
    <ligand>
        <name>ATP</name>
        <dbReference type="ChEBI" id="CHEBI:30616"/>
    </ligand>
</feature>
<sequence length="350" mass="38643">MARPLFKVGTVHVLVDGQFGSTGKGVLAAWLAEQADNGDVDFHWVVSNAGPNSGHTFYDNHGEKHVLKQLPTFAVAKYVNEHTNTPNVYLSAGAIIDPEILFAEARRYHGLRIYVHRNAAVITQEDKDSEHSGTVAAVAGTRSGTGAALARKVLRDPSVVFGQYAKGRDLPDNVYPVDGVVDWSQLNVFVEVSQGFSLGLNSAFYPKVTSRECTVMQALADARIPAQLLGRVYMSCRTFPIRVGNVDGYSSGEVYPDQTEISWEDLGQTPELTTVTKRVRRVFTFSNMQTIEAALANYPDFVFLNFMNYLTEEGQRDILEQIDLINKQLPKQFDLILSHGPTSDDVEQVG</sequence>
<name>A0A6G6XYM0_9CAUD</name>
<dbReference type="GO" id="GO:0044208">
    <property type="term" value="P:'de novo' AMP biosynthetic process"/>
    <property type="evidence" value="ECO:0007669"/>
    <property type="project" value="TreeGrafter"/>
</dbReference>
<feature type="binding site" evidence="6">
    <location>
        <position position="54"/>
    </location>
    <ligand>
        <name>ATP</name>
        <dbReference type="ChEBI" id="CHEBI:30616"/>
    </ligand>
</feature>
<dbReference type="InterPro" id="IPR001114">
    <property type="entry name" value="Adenylosuccinate_synthetase"/>
</dbReference>
<gene>
    <name evidence="6" type="primary">purZ</name>
    <name evidence="7" type="ORF">phiOH_p32</name>
</gene>
<dbReference type="GO" id="GO:0000287">
    <property type="term" value="F:magnesium ion binding"/>
    <property type="evidence" value="ECO:0007669"/>
    <property type="project" value="UniProtKB-UniRule"/>
</dbReference>
<evidence type="ECO:0000313" key="8">
    <source>
        <dbReference type="Proteomes" id="UP000503046"/>
    </source>
</evidence>
<feature type="binding site" evidence="6">
    <location>
        <position position="155"/>
    </location>
    <ligand>
        <name>dGMP</name>
        <dbReference type="ChEBI" id="CHEBI:57673"/>
    </ligand>
</feature>
<comment type="pathway">
    <text evidence="6">Purine metabolism.</text>
</comment>
<feature type="binding site" evidence="6">
    <location>
        <position position="52"/>
    </location>
    <ligand>
        <name>dGMP</name>
        <dbReference type="ChEBI" id="CHEBI:57673"/>
    </ligand>
</feature>
<dbReference type="HAMAP" id="MF_04166">
    <property type="entry name" value="Phage_PURZ"/>
    <property type="match status" value="1"/>
</dbReference>
<comment type="catalytic activity">
    <reaction evidence="6">
        <text>dGMP + L-aspartate + ATP = (2S)-2-amino-2'-deoxyadenylo-succinate + ADP + phosphate + 2 H(+)</text>
        <dbReference type="Rhea" id="RHEA:67628"/>
        <dbReference type="ChEBI" id="CHEBI:15378"/>
        <dbReference type="ChEBI" id="CHEBI:29991"/>
        <dbReference type="ChEBI" id="CHEBI:30616"/>
        <dbReference type="ChEBI" id="CHEBI:43474"/>
        <dbReference type="ChEBI" id="CHEBI:57673"/>
        <dbReference type="ChEBI" id="CHEBI:172924"/>
        <dbReference type="ChEBI" id="CHEBI:456216"/>
        <dbReference type="EC" id="6.3.4.25"/>
    </reaction>
</comment>
<keyword evidence="1 6" id="KW-0436">Ligase</keyword>
<reference evidence="7 8" key="1">
    <citation type="submission" date="2020-02" db="EMBL/GenBank/DDBJ databases">
        <title>Identification and Characterization of First Virulent Phages, Including a Novel Jumbo Virus, Infecting Ochrobactrum spp.</title>
        <authorList>
            <person name="Decewicz P."/>
            <person name="Golec P."/>
            <person name="Szymczak M."/>
            <person name="Radlinska M."/>
            <person name="Dziewit L."/>
        </authorList>
    </citation>
    <scope>NUCLEOTIDE SEQUENCE [LARGE SCALE GENOMIC DNA]</scope>
</reference>
<feature type="binding site" evidence="6">
    <location>
        <position position="274"/>
    </location>
    <ligand>
        <name>Mg(2+)</name>
        <dbReference type="ChEBI" id="CHEBI:18420"/>
    </ligand>
</feature>
<dbReference type="PANTHER" id="PTHR11846:SF0">
    <property type="entry name" value="ADENYLOSUCCINATE SYNTHETASE"/>
    <property type="match status" value="1"/>
</dbReference>
<comment type="cofactor">
    <cofactor evidence="6">
        <name>Mg(2+)</name>
        <dbReference type="ChEBI" id="CHEBI:18420"/>
    </cofactor>
</comment>
<evidence type="ECO:0000256" key="5">
    <source>
        <dbReference type="ARBA" id="ARBA00022842"/>
    </source>
</evidence>
<comment type="similarity">
    <text evidence="6">Belongs to the Caudovirales PurZ family.</text>
</comment>
<keyword evidence="5 6" id="KW-0460">Magnesium</keyword>
<feature type="binding site" evidence="6">
    <location>
        <position position="21"/>
    </location>
    <ligand>
        <name>ATP</name>
        <dbReference type="ChEBI" id="CHEBI:30616"/>
    </ligand>
</feature>
<dbReference type="InterPro" id="IPR046383">
    <property type="entry name" value="Phage_PurZ"/>
</dbReference>
<evidence type="ECO:0000256" key="6">
    <source>
        <dbReference type="HAMAP-Rule" id="MF_04166"/>
    </source>
</evidence>
<feature type="binding site" evidence="6">
    <location>
        <position position="209"/>
    </location>
    <ligand>
        <name>dGMP</name>
        <dbReference type="ChEBI" id="CHEBI:57673"/>
    </ligand>
</feature>
<feature type="binding site" evidence="6">
    <location>
        <position position="22"/>
    </location>
    <ligand>
        <name>ATP</name>
        <dbReference type="ChEBI" id="CHEBI:30616"/>
    </ligand>
</feature>
<keyword evidence="8" id="KW-1185">Reference proteome</keyword>
<feature type="active site" description="Proton acceptor" evidence="6">
    <location>
        <position position="21"/>
    </location>
</feature>
<feature type="binding site" evidence="6">
    <location>
        <position position="308"/>
    </location>
    <ligand>
        <name>ATP</name>
        <dbReference type="ChEBI" id="CHEBI:30616"/>
    </ligand>
</feature>
<keyword evidence="4 6" id="KW-0658">Purine biosynthesis</keyword>
<proteinExistence type="inferred from homology"/>
<dbReference type="Pfam" id="PF00709">
    <property type="entry name" value="Adenylsucc_synt"/>
    <property type="match status" value="2"/>
</dbReference>
<evidence type="ECO:0000313" key="7">
    <source>
        <dbReference type="EMBL" id="QIG66088.1"/>
    </source>
</evidence>
<protein>
    <recommendedName>
        <fullName evidence="6">N6-succino-2-amino-2'-deoxyadenylate synthase</fullName>
        <ecNumber evidence="6">6.3.4.25</ecNumber>
    </recommendedName>
    <alternativeName>
        <fullName evidence="6">2-amino-2'-deoxyadenylo-succinate synthase</fullName>
    </alternativeName>
    <alternativeName>
        <fullName evidence="6">PurZ</fullName>
    </alternativeName>
</protein>
<dbReference type="InterPro" id="IPR027417">
    <property type="entry name" value="P-loop_NTPase"/>
</dbReference>
<dbReference type="GO" id="GO:0046040">
    <property type="term" value="P:IMP metabolic process"/>
    <property type="evidence" value="ECO:0007669"/>
    <property type="project" value="TreeGrafter"/>
</dbReference>
<dbReference type="GO" id="GO:0005524">
    <property type="term" value="F:ATP binding"/>
    <property type="evidence" value="ECO:0007669"/>
    <property type="project" value="UniProtKB-UniRule"/>
</dbReference>
<feature type="binding site" evidence="6">
    <location>
        <position position="56"/>
    </location>
    <ligand>
        <name>ATP</name>
        <dbReference type="ChEBI" id="CHEBI:30616"/>
    </ligand>
</feature>
<feature type="binding site" evidence="6">
    <location>
        <position position="21"/>
    </location>
    <ligand>
        <name>dGMP</name>
        <dbReference type="ChEBI" id="CHEBI:57673"/>
    </ligand>
</feature>
<comment type="caution">
    <text evidence="6">Lacks conserved residue(s) required for the propagation of feature annotation.</text>
</comment>
<feature type="binding site" evidence="6">
    <location>
        <position position="305"/>
    </location>
    <ligand>
        <name>ATP</name>
        <dbReference type="ChEBI" id="CHEBI:30616"/>
    </ligand>
</feature>
<dbReference type="GO" id="GO:0004019">
    <property type="term" value="F:adenylosuccinate synthase activity"/>
    <property type="evidence" value="ECO:0007669"/>
    <property type="project" value="InterPro"/>
</dbReference>
<feature type="binding site" evidence="6">
    <location>
        <position position="24"/>
    </location>
    <ligand>
        <name>ATP</name>
        <dbReference type="ChEBI" id="CHEBI:30616"/>
    </ligand>
</feature>
<dbReference type="Proteomes" id="UP000503046">
    <property type="component" value="Segment"/>
</dbReference>
<keyword evidence="3 6" id="KW-0547">Nucleotide-binding</keyword>
<evidence type="ECO:0000256" key="2">
    <source>
        <dbReference type="ARBA" id="ARBA00022723"/>
    </source>
</evidence>
<feature type="binding site" evidence="6">
    <location>
        <position position="280"/>
    </location>
    <ligand>
        <name>L-aspartate</name>
        <dbReference type="ChEBI" id="CHEBI:29991"/>
    </ligand>
</feature>
<feature type="binding site" evidence="6">
    <location>
        <position position="54"/>
    </location>
    <ligand>
        <name>Mg(2+)</name>
        <dbReference type="ChEBI" id="CHEBI:18420"/>
    </ligand>
</feature>
<evidence type="ECO:0000256" key="1">
    <source>
        <dbReference type="ARBA" id="ARBA00022598"/>
    </source>
</evidence>
<dbReference type="SMART" id="SM00788">
    <property type="entry name" value="Adenylsucc_synt"/>
    <property type="match status" value="1"/>
</dbReference>
<feature type="binding site" evidence="6">
    <location>
        <position position="275"/>
    </location>
    <ligand>
        <name>L-aspartate</name>
        <dbReference type="ChEBI" id="CHEBI:29991"/>
    </ligand>
</feature>